<reference evidence="2 3" key="1">
    <citation type="submission" date="2017-06" db="EMBL/GenBank/DDBJ databases">
        <title>Genome sequencing of cyanobaciteial culture collection at National Institute for Environmental Studies (NIES).</title>
        <authorList>
            <person name="Hirose Y."/>
            <person name="Shimura Y."/>
            <person name="Fujisawa T."/>
            <person name="Nakamura Y."/>
            <person name="Kawachi M."/>
        </authorList>
    </citation>
    <scope>NUCLEOTIDE SEQUENCE [LARGE SCALE GENOMIC DNA]</scope>
    <source>
        <strain evidence="2 3">NIES-21</strain>
    </source>
</reference>
<keyword evidence="3" id="KW-1185">Reference proteome</keyword>
<accession>A0A1Z4GHA7</accession>
<evidence type="ECO:0000313" key="3">
    <source>
        <dbReference type="Proteomes" id="UP000218287"/>
    </source>
</evidence>
<dbReference type="EMBL" id="AP018174">
    <property type="protein sequence ID" value="BAY16884.1"/>
    <property type="molecule type" value="Genomic_DNA"/>
</dbReference>
<gene>
    <name evidence="2" type="ORF">NIES21_27180</name>
</gene>
<keyword evidence="1" id="KW-0472">Membrane</keyword>
<evidence type="ECO:0000256" key="1">
    <source>
        <dbReference type="SAM" id="Phobius"/>
    </source>
</evidence>
<keyword evidence="1" id="KW-0812">Transmembrane</keyword>
<organism evidence="2 3">
    <name type="scientific">Anabaenopsis circularis NIES-21</name>
    <dbReference type="NCBI Taxonomy" id="1085406"/>
    <lineage>
        <taxon>Bacteria</taxon>
        <taxon>Bacillati</taxon>
        <taxon>Cyanobacteriota</taxon>
        <taxon>Cyanophyceae</taxon>
        <taxon>Nostocales</taxon>
        <taxon>Nodulariaceae</taxon>
        <taxon>Anabaenopsis</taxon>
    </lineage>
</organism>
<keyword evidence="1" id="KW-1133">Transmembrane helix</keyword>
<name>A0A1Z4GHA7_9CYAN</name>
<protein>
    <submittedName>
        <fullName evidence="2">Uncharacterized protein</fullName>
    </submittedName>
</protein>
<evidence type="ECO:0000313" key="2">
    <source>
        <dbReference type="EMBL" id="BAY16884.1"/>
    </source>
</evidence>
<dbReference type="Proteomes" id="UP000218287">
    <property type="component" value="Chromosome"/>
</dbReference>
<proteinExistence type="predicted"/>
<sequence>MTTERIGMLVTLVTIVTQAGLYLLSGGFSAGGKLTKIESEMRMIRQELKAANQMQDYRINKLEESGSTKTR</sequence>
<feature type="transmembrane region" description="Helical" evidence="1">
    <location>
        <begin position="6"/>
        <end position="24"/>
    </location>
</feature>
<dbReference type="AlphaFoldDB" id="A0A1Z4GHA7"/>